<evidence type="ECO:0000259" key="9">
    <source>
        <dbReference type="Pfam" id="PF02366"/>
    </source>
</evidence>
<feature type="transmembrane region" description="Helical" evidence="8">
    <location>
        <begin position="399"/>
        <end position="416"/>
    </location>
</feature>
<keyword evidence="6 8" id="KW-1133">Transmembrane helix</keyword>
<dbReference type="AlphaFoldDB" id="A0A8J3EA86"/>
<name>A0A8J3EA86_9GAMM</name>
<dbReference type="GO" id="GO:0000030">
    <property type="term" value="F:mannosyltransferase activity"/>
    <property type="evidence" value="ECO:0007669"/>
    <property type="project" value="InterPro"/>
</dbReference>
<sequence length="551" mass="63379">MAIGLCLYGLPVLFTPDEGRYAEIAREMVVNHQYIVPHLDGVIYFEKPPMIYWLTALSLKIFGFNIWAARLPNPVLSIIGVWFVYIICRIVYQKRRVSLWAALITGTSILYLGGGRYLNLDAGVAFFLTITMLSFWASRQYRQTSWQANIWLLNAFIFSGLAVMTKGLIGIVFPMMIIGLWALIVGRYRLLLDYRLYLGLIVVLIISVPWIVAVNNEHPEFFHYYVIVQQILRYATDEQGRQMSKFVYFGIFIIGFFPWFGFLPQVFKSVLTKLKTRNRHDNEWFLFVWGMAILLFFAFSKSILMGYLIPVVTPFAILIARRIDKILNESILRKSTKASIVVALVFFVIIAIAFVILPFIPNFAMFFNEIAGFYWPAAVVSLITAIAGFIYLKRNNLKAIMLWFVCAMMIILNLGWSGSQYFAQKSVRPLTNIVAPLLKTYPHAIVANYGGYYYDAQFYLDRLTWIVANEGELANTAKMPNSGADKTLRTADQFWPVWQSDHRVFVFTDENNYNAYFKAGQPYQGYLLAETPKRFLLTNHPLAESAFMHGE</sequence>
<feature type="transmembrane region" description="Helical" evidence="8">
    <location>
        <begin position="246"/>
        <end position="267"/>
    </location>
</feature>
<dbReference type="GO" id="GO:0009103">
    <property type="term" value="P:lipopolysaccharide biosynthetic process"/>
    <property type="evidence" value="ECO:0007669"/>
    <property type="project" value="UniProtKB-ARBA"/>
</dbReference>
<dbReference type="GO" id="GO:0005886">
    <property type="term" value="C:plasma membrane"/>
    <property type="evidence" value="ECO:0007669"/>
    <property type="project" value="UniProtKB-SubCell"/>
</dbReference>
<evidence type="ECO:0000256" key="2">
    <source>
        <dbReference type="ARBA" id="ARBA00022475"/>
    </source>
</evidence>
<dbReference type="PANTHER" id="PTHR33908">
    <property type="entry name" value="MANNOSYLTRANSFERASE YKCB-RELATED"/>
    <property type="match status" value="1"/>
</dbReference>
<keyword evidence="11" id="KW-1185">Reference proteome</keyword>
<evidence type="ECO:0000256" key="7">
    <source>
        <dbReference type="ARBA" id="ARBA00023136"/>
    </source>
</evidence>
<keyword evidence="5 8" id="KW-0812">Transmembrane</keyword>
<gene>
    <name evidence="10" type="ORF">GCM10010995_26160</name>
</gene>
<dbReference type="PANTHER" id="PTHR33908:SF3">
    <property type="entry name" value="UNDECAPRENYL PHOSPHATE-ALPHA-4-AMINO-4-DEOXY-L-ARABINOSE ARABINOSYL TRANSFERASE"/>
    <property type="match status" value="1"/>
</dbReference>
<feature type="transmembrane region" description="Helical" evidence="8">
    <location>
        <begin position="120"/>
        <end position="139"/>
    </location>
</feature>
<evidence type="ECO:0000256" key="8">
    <source>
        <dbReference type="SAM" id="Phobius"/>
    </source>
</evidence>
<feature type="transmembrane region" description="Helical" evidence="8">
    <location>
        <begin position="373"/>
        <end position="392"/>
    </location>
</feature>
<dbReference type="InterPro" id="IPR050297">
    <property type="entry name" value="LipidA_mod_glycosyltrf_83"/>
</dbReference>
<evidence type="ECO:0000256" key="5">
    <source>
        <dbReference type="ARBA" id="ARBA00022692"/>
    </source>
</evidence>
<protein>
    <recommendedName>
        <fullName evidence="9">ArnT-like N-terminal domain-containing protein</fullName>
    </recommendedName>
</protein>
<accession>A0A8J3EA86</accession>
<reference evidence="10" key="1">
    <citation type="journal article" date="2014" name="Int. J. Syst. Evol. Microbiol.">
        <title>Complete genome sequence of Corynebacterium casei LMG S-19264T (=DSM 44701T), isolated from a smear-ripened cheese.</title>
        <authorList>
            <consortium name="US DOE Joint Genome Institute (JGI-PGF)"/>
            <person name="Walter F."/>
            <person name="Albersmeier A."/>
            <person name="Kalinowski J."/>
            <person name="Ruckert C."/>
        </authorList>
    </citation>
    <scope>NUCLEOTIDE SEQUENCE</scope>
    <source>
        <strain evidence="10">CGMCC 1.15758</strain>
    </source>
</reference>
<dbReference type="GO" id="GO:0016763">
    <property type="term" value="F:pentosyltransferase activity"/>
    <property type="evidence" value="ECO:0007669"/>
    <property type="project" value="TreeGrafter"/>
</dbReference>
<evidence type="ECO:0000256" key="3">
    <source>
        <dbReference type="ARBA" id="ARBA00022676"/>
    </source>
</evidence>
<keyword evidence="4" id="KW-0808">Transferase</keyword>
<keyword evidence="7 8" id="KW-0472">Membrane</keyword>
<feature type="transmembrane region" description="Helical" evidence="8">
    <location>
        <begin position="196"/>
        <end position="214"/>
    </location>
</feature>
<evidence type="ECO:0000256" key="6">
    <source>
        <dbReference type="ARBA" id="ARBA00022989"/>
    </source>
</evidence>
<dbReference type="InterPro" id="IPR003342">
    <property type="entry name" value="ArnT-like_N"/>
</dbReference>
<comment type="caution">
    <text evidence="10">The sequence shown here is derived from an EMBL/GenBank/DDBJ whole genome shotgun (WGS) entry which is preliminary data.</text>
</comment>
<dbReference type="Pfam" id="PF02366">
    <property type="entry name" value="PMT"/>
    <property type="match status" value="1"/>
</dbReference>
<feature type="transmembrane region" description="Helical" evidence="8">
    <location>
        <begin position="340"/>
        <end position="361"/>
    </location>
</feature>
<reference evidence="10" key="2">
    <citation type="submission" date="2020-09" db="EMBL/GenBank/DDBJ databases">
        <authorList>
            <person name="Sun Q."/>
            <person name="Zhou Y."/>
        </authorList>
    </citation>
    <scope>NUCLEOTIDE SEQUENCE</scope>
    <source>
        <strain evidence="10">CGMCC 1.15758</strain>
    </source>
</reference>
<keyword evidence="3" id="KW-0328">Glycosyltransferase</keyword>
<feature type="transmembrane region" description="Helical" evidence="8">
    <location>
        <begin position="97"/>
        <end position="114"/>
    </location>
</feature>
<dbReference type="GO" id="GO:0010041">
    <property type="term" value="P:response to iron(III) ion"/>
    <property type="evidence" value="ECO:0007669"/>
    <property type="project" value="TreeGrafter"/>
</dbReference>
<proteinExistence type="predicted"/>
<evidence type="ECO:0000256" key="4">
    <source>
        <dbReference type="ARBA" id="ARBA00022679"/>
    </source>
</evidence>
<comment type="subcellular location">
    <subcellularLocation>
        <location evidence="1">Cell membrane</location>
        <topology evidence="1">Multi-pass membrane protein</topology>
    </subcellularLocation>
</comment>
<keyword evidence="2" id="KW-1003">Cell membrane</keyword>
<dbReference type="GO" id="GO:0006493">
    <property type="term" value="P:protein O-linked glycosylation"/>
    <property type="evidence" value="ECO:0007669"/>
    <property type="project" value="InterPro"/>
</dbReference>
<feature type="transmembrane region" description="Helical" evidence="8">
    <location>
        <begin position="287"/>
        <end position="320"/>
    </location>
</feature>
<evidence type="ECO:0000313" key="11">
    <source>
        <dbReference type="Proteomes" id="UP000636949"/>
    </source>
</evidence>
<feature type="domain" description="ArnT-like N-terminal" evidence="9">
    <location>
        <begin position="20"/>
        <end position="225"/>
    </location>
</feature>
<evidence type="ECO:0000313" key="10">
    <source>
        <dbReference type="EMBL" id="GGG07373.1"/>
    </source>
</evidence>
<feature type="transmembrane region" description="Helical" evidence="8">
    <location>
        <begin position="75"/>
        <end position="92"/>
    </location>
</feature>
<organism evidence="10 11">
    <name type="scientific">Cysteiniphilum litorale</name>
    <dbReference type="NCBI Taxonomy" id="2056700"/>
    <lineage>
        <taxon>Bacteria</taxon>
        <taxon>Pseudomonadati</taxon>
        <taxon>Pseudomonadota</taxon>
        <taxon>Gammaproteobacteria</taxon>
        <taxon>Thiotrichales</taxon>
        <taxon>Fastidiosibacteraceae</taxon>
        <taxon>Cysteiniphilum</taxon>
    </lineage>
</organism>
<dbReference type="EMBL" id="BMJS01000052">
    <property type="protein sequence ID" value="GGG07373.1"/>
    <property type="molecule type" value="Genomic_DNA"/>
</dbReference>
<dbReference type="Proteomes" id="UP000636949">
    <property type="component" value="Unassembled WGS sequence"/>
</dbReference>
<evidence type="ECO:0000256" key="1">
    <source>
        <dbReference type="ARBA" id="ARBA00004651"/>
    </source>
</evidence>
<feature type="transmembrane region" description="Helical" evidence="8">
    <location>
        <begin position="151"/>
        <end position="184"/>
    </location>
</feature>